<keyword evidence="11" id="KW-0862">Zinc</keyword>
<dbReference type="InterPro" id="IPR002125">
    <property type="entry name" value="CMP_dCMP_dom"/>
</dbReference>
<organism evidence="17 18">
    <name type="scientific">Deinococcus radiotolerans</name>
    <dbReference type="NCBI Taxonomy" id="1309407"/>
    <lineage>
        <taxon>Bacteria</taxon>
        <taxon>Thermotogati</taxon>
        <taxon>Deinococcota</taxon>
        <taxon>Deinococci</taxon>
        <taxon>Deinococcales</taxon>
        <taxon>Deinococcaceae</taxon>
        <taxon>Deinococcus</taxon>
    </lineage>
</organism>
<evidence type="ECO:0000256" key="6">
    <source>
        <dbReference type="ARBA" id="ARBA00012766"/>
    </source>
</evidence>
<evidence type="ECO:0000256" key="14">
    <source>
        <dbReference type="ARBA" id="ARBA00023268"/>
    </source>
</evidence>
<comment type="similarity">
    <text evidence="5">In the C-terminal section; belongs to the HTP reductase family.</text>
</comment>
<reference evidence="18" key="1">
    <citation type="journal article" date="2019" name="Int. J. Syst. Evol. Microbiol.">
        <title>The Global Catalogue of Microorganisms (GCM) 10K type strain sequencing project: providing services to taxonomists for standard genome sequencing and annotation.</title>
        <authorList>
            <consortium name="The Broad Institute Genomics Platform"/>
            <consortium name="The Broad Institute Genome Sequencing Center for Infectious Disease"/>
            <person name="Wu L."/>
            <person name="Ma J."/>
        </authorList>
    </citation>
    <scope>NUCLEOTIDE SEQUENCE [LARGE SCALE GENOMIC DNA]</scope>
    <source>
        <strain evidence="18">JCM 19173</strain>
    </source>
</reference>
<dbReference type="InterPro" id="IPR016192">
    <property type="entry name" value="APOBEC/CMP_deaminase_Zn-bd"/>
</dbReference>
<evidence type="ECO:0000256" key="1">
    <source>
        <dbReference type="ARBA" id="ARBA00002151"/>
    </source>
</evidence>
<dbReference type="Gene3D" id="3.40.140.10">
    <property type="entry name" value="Cytidine Deaminase, domain 2"/>
    <property type="match status" value="1"/>
</dbReference>
<dbReference type="Pfam" id="PF00383">
    <property type="entry name" value="dCMP_cyt_deam_1"/>
    <property type="match status" value="1"/>
</dbReference>
<gene>
    <name evidence="17" type="ORF">GCM10010844_14210</name>
</gene>
<evidence type="ECO:0000313" key="18">
    <source>
        <dbReference type="Proteomes" id="UP000604341"/>
    </source>
</evidence>
<feature type="region of interest" description="Disordered" evidence="15">
    <location>
        <begin position="1"/>
        <end position="33"/>
    </location>
</feature>
<evidence type="ECO:0000256" key="15">
    <source>
        <dbReference type="SAM" id="MobiDB-lite"/>
    </source>
</evidence>
<keyword evidence="9" id="KW-0686">Riboflavin biosynthesis</keyword>
<dbReference type="Proteomes" id="UP000604341">
    <property type="component" value="Unassembled WGS sequence"/>
</dbReference>
<dbReference type="InterPro" id="IPR004794">
    <property type="entry name" value="Eubact_RibD"/>
</dbReference>
<evidence type="ECO:0000256" key="4">
    <source>
        <dbReference type="ARBA" id="ARBA00005259"/>
    </source>
</evidence>
<comment type="pathway">
    <text evidence="3">Cofactor biosynthesis; riboflavin biosynthesis; 5-amino-6-(D-ribitylamino)uracil from GTP: step 3/4.</text>
</comment>
<evidence type="ECO:0000256" key="8">
    <source>
        <dbReference type="ARBA" id="ARBA00019930"/>
    </source>
</evidence>
<dbReference type="EMBL" id="BMPE01000002">
    <property type="protein sequence ID" value="GGK96982.1"/>
    <property type="molecule type" value="Genomic_DNA"/>
</dbReference>
<keyword evidence="12" id="KW-0521">NADP</keyword>
<evidence type="ECO:0000256" key="13">
    <source>
        <dbReference type="ARBA" id="ARBA00023002"/>
    </source>
</evidence>
<evidence type="ECO:0000256" key="9">
    <source>
        <dbReference type="ARBA" id="ARBA00022619"/>
    </source>
</evidence>
<comment type="similarity">
    <text evidence="4">In the N-terminal section; belongs to the cytidine and deoxycytidylate deaminase family.</text>
</comment>
<dbReference type="PANTHER" id="PTHR38011:SF7">
    <property type="entry name" value="2,5-DIAMINO-6-RIBOSYLAMINO-4(3H)-PYRIMIDINONE 5'-PHOSPHATE REDUCTASE"/>
    <property type="match status" value="1"/>
</dbReference>
<keyword evidence="14" id="KW-0511">Multifunctional enzyme</keyword>
<evidence type="ECO:0000313" key="17">
    <source>
        <dbReference type="EMBL" id="GGK96982.1"/>
    </source>
</evidence>
<comment type="caution">
    <text evidence="17">The sequence shown here is derived from an EMBL/GenBank/DDBJ whole genome shotgun (WGS) entry which is preliminary data.</text>
</comment>
<feature type="domain" description="CMP/dCMP-type deaminase" evidence="16">
    <location>
        <begin position="85"/>
        <end position="207"/>
    </location>
</feature>
<evidence type="ECO:0000256" key="7">
    <source>
        <dbReference type="ARBA" id="ARBA00013173"/>
    </source>
</evidence>
<evidence type="ECO:0000256" key="2">
    <source>
        <dbReference type="ARBA" id="ARBA00004882"/>
    </source>
</evidence>
<sequence>MRVPTGGDGVSLSPRSPRKLHHAQARPGATPGPTVFWRHVRVQAQAFPPVSPDERRRNAALPPGGQRQTMYEVNAPPPGVAAVLSADERFMTLALSEAARGLGRTAPNPPVGCVIVQGDEVVGRGFHPRVGESHAEVFALRGAGARARGGTAYVTLEPCSHHGRTPPCADALIAAGVRRVVLAALDPNPRVSGRGVQRLRDAGIEVTVGVLEAEAVRQQAGFRSAMVRGRPWVVAKYAMTLDGKVAALGEGNGAVSGPEARERTMRWRNELDALAIGSGTLGLDDPALTTRGMPGGRDPRPVVFDRRAASDPQARAWREEAVLVTAPDSDVAAHEAAGITVQRAGSLPDALSGLAGLGINSVLLEGGPTLLSAFLRQGLVDEVRVFVSPALLGAGLSPLTGPTRLMHEAQALRDVTVESLGPDVLITGLLHDIPRV</sequence>
<evidence type="ECO:0000256" key="10">
    <source>
        <dbReference type="ARBA" id="ARBA00022723"/>
    </source>
</evidence>
<protein>
    <recommendedName>
        <fullName evidence="8">Riboflavin biosynthesis protein RibD</fullName>
        <ecNumber evidence="7">1.1.1.193</ecNumber>
        <ecNumber evidence="6">3.5.4.26</ecNumber>
    </recommendedName>
</protein>
<name>A0ABQ2FHY0_9DEIO</name>
<feature type="region of interest" description="Disordered" evidence="15">
    <location>
        <begin position="47"/>
        <end position="72"/>
    </location>
</feature>
<dbReference type="PROSITE" id="PS51747">
    <property type="entry name" value="CYT_DCMP_DEAMINASES_2"/>
    <property type="match status" value="1"/>
</dbReference>
<comment type="function">
    <text evidence="1">Converts 2,5-diamino-6-(ribosylamino)-4(3h)-pyrimidinone 5'-phosphate into 5-amino-6-(ribosylamino)-2,4(1h,3h)-pyrimidinedione 5'-phosphate.</text>
</comment>
<keyword evidence="13" id="KW-0560">Oxidoreductase</keyword>
<dbReference type="PANTHER" id="PTHR38011">
    <property type="entry name" value="DIHYDROFOLATE REDUCTASE FAMILY PROTEIN (AFU_ORTHOLOGUE AFUA_8G06820)"/>
    <property type="match status" value="1"/>
</dbReference>
<dbReference type="PROSITE" id="PS00903">
    <property type="entry name" value="CYT_DCMP_DEAMINASES_1"/>
    <property type="match status" value="1"/>
</dbReference>
<keyword evidence="18" id="KW-1185">Reference proteome</keyword>
<dbReference type="Gene3D" id="3.40.430.10">
    <property type="entry name" value="Dihydrofolate Reductase, subunit A"/>
    <property type="match status" value="1"/>
</dbReference>
<dbReference type="SUPFAM" id="SSF53597">
    <property type="entry name" value="Dihydrofolate reductase-like"/>
    <property type="match status" value="1"/>
</dbReference>
<evidence type="ECO:0000259" key="16">
    <source>
        <dbReference type="PROSITE" id="PS51747"/>
    </source>
</evidence>
<evidence type="ECO:0000256" key="3">
    <source>
        <dbReference type="ARBA" id="ARBA00004910"/>
    </source>
</evidence>
<evidence type="ECO:0000256" key="12">
    <source>
        <dbReference type="ARBA" id="ARBA00022857"/>
    </source>
</evidence>
<dbReference type="EC" id="3.5.4.26" evidence="6"/>
<dbReference type="EC" id="1.1.1.193" evidence="7"/>
<dbReference type="InterPro" id="IPR016193">
    <property type="entry name" value="Cytidine_deaminase-like"/>
</dbReference>
<evidence type="ECO:0000256" key="5">
    <source>
        <dbReference type="ARBA" id="ARBA00007417"/>
    </source>
</evidence>
<dbReference type="InterPro" id="IPR002734">
    <property type="entry name" value="RibDG_C"/>
</dbReference>
<dbReference type="InterPro" id="IPR024072">
    <property type="entry name" value="DHFR-like_dom_sf"/>
</dbReference>
<evidence type="ECO:0000256" key="11">
    <source>
        <dbReference type="ARBA" id="ARBA00022833"/>
    </source>
</evidence>
<dbReference type="SUPFAM" id="SSF53927">
    <property type="entry name" value="Cytidine deaminase-like"/>
    <property type="match status" value="1"/>
</dbReference>
<accession>A0ABQ2FHY0</accession>
<comment type="pathway">
    <text evidence="2">Cofactor biosynthesis; riboflavin biosynthesis; 5-amino-6-(D-ribitylamino)uracil from GTP: step 2/4.</text>
</comment>
<dbReference type="CDD" id="cd01284">
    <property type="entry name" value="Riboflavin_deaminase-reductase"/>
    <property type="match status" value="1"/>
</dbReference>
<proteinExistence type="inferred from homology"/>
<dbReference type="Pfam" id="PF01872">
    <property type="entry name" value="RibD_C"/>
    <property type="match status" value="1"/>
</dbReference>
<dbReference type="NCBIfam" id="TIGR00326">
    <property type="entry name" value="eubact_ribD"/>
    <property type="match status" value="1"/>
</dbReference>
<dbReference type="InterPro" id="IPR050765">
    <property type="entry name" value="Riboflavin_Biosynth_HTPR"/>
</dbReference>
<keyword evidence="10" id="KW-0479">Metal-binding</keyword>